<organism evidence="2 3">
    <name type="scientific">Pseudoroseicyclus tamaricis</name>
    <dbReference type="NCBI Taxonomy" id="2705421"/>
    <lineage>
        <taxon>Bacteria</taxon>
        <taxon>Pseudomonadati</taxon>
        <taxon>Pseudomonadota</taxon>
        <taxon>Alphaproteobacteria</taxon>
        <taxon>Rhodobacterales</taxon>
        <taxon>Paracoccaceae</taxon>
        <taxon>Pseudoroseicyclus</taxon>
    </lineage>
</organism>
<dbReference type="AlphaFoldDB" id="A0A6B2JRI0"/>
<dbReference type="EMBL" id="JAAGAB010000002">
    <property type="protein sequence ID" value="NDV00788.1"/>
    <property type="molecule type" value="Genomic_DNA"/>
</dbReference>
<reference evidence="2 3" key="1">
    <citation type="submission" date="2020-02" db="EMBL/GenBank/DDBJ databases">
        <title>Pseudoroseicyclus tamarix, sp. nov., isolated from offshore sediment of a Tamarix chinensis forest.</title>
        <authorList>
            <person name="Gai Y."/>
        </authorList>
    </citation>
    <scope>NUCLEOTIDE SEQUENCE [LARGE SCALE GENOMIC DNA]</scope>
    <source>
        <strain evidence="2 3">CLL3-39</strain>
    </source>
</reference>
<evidence type="ECO:0000313" key="2">
    <source>
        <dbReference type="EMBL" id="NDV00788.1"/>
    </source>
</evidence>
<keyword evidence="3" id="KW-1185">Reference proteome</keyword>
<feature type="region of interest" description="Disordered" evidence="1">
    <location>
        <begin position="188"/>
        <end position="214"/>
    </location>
</feature>
<comment type="caution">
    <text evidence="2">The sequence shown here is derived from an EMBL/GenBank/DDBJ whole genome shotgun (WGS) entry which is preliminary data.</text>
</comment>
<dbReference type="InterPro" id="IPR009922">
    <property type="entry name" value="DUF1457"/>
</dbReference>
<dbReference type="Proteomes" id="UP000474757">
    <property type="component" value="Unassembled WGS sequence"/>
</dbReference>
<proteinExistence type="predicted"/>
<evidence type="ECO:0000313" key="3">
    <source>
        <dbReference type="Proteomes" id="UP000474757"/>
    </source>
</evidence>
<gene>
    <name evidence="2" type="ORF">GZA08_07370</name>
</gene>
<name>A0A6B2JRI0_9RHOB</name>
<dbReference type="Pfam" id="PF07310">
    <property type="entry name" value="PAS_5"/>
    <property type="match status" value="1"/>
</dbReference>
<accession>A0A6B2JRI0</accession>
<dbReference type="RefSeq" id="WP_163891608.1">
    <property type="nucleotide sequence ID" value="NZ_JAAFYS010000002.1"/>
</dbReference>
<evidence type="ECO:0000256" key="1">
    <source>
        <dbReference type="SAM" id="MobiDB-lite"/>
    </source>
</evidence>
<sequence length="214" mass="23350">MAGDSNMGDLAEATGPLVRLERYWRSLARPQKLPARGEIDPNRIDDALPHAFILEKVAPGIGRMRVAGHALQAELGMEARGMPISAFFLPEARGALRMWLNQLWSVPALVDIPVHSTRSIGRPKANGRLLLLPLSDEAGETTRALGALVLDTPAGRSPRRLAIGPAESLRWEPAMRQAFTPRLVRAEDAVAAQPPHQRPLREGRPQLRLVSGGQ</sequence>
<protein>
    <submittedName>
        <fullName evidence="2">PAS domain-containing protein</fullName>
    </submittedName>
</protein>